<organism evidence="2 3">
    <name type="scientific">Caerostris extrusa</name>
    <name type="common">Bark spider</name>
    <name type="synonym">Caerostris bankana</name>
    <dbReference type="NCBI Taxonomy" id="172846"/>
    <lineage>
        <taxon>Eukaryota</taxon>
        <taxon>Metazoa</taxon>
        <taxon>Ecdysozoa</taxon>
        <taxon>Arthropoda</taxon>
        <taxon>Chelicerata</taxon>
        <taxon>Arachnida</taxon>
        <taxon>Araneae</taxon>
        <taxon>Araneomorphae</taxon>
        <taxon>Entelegynae</taxon>
        <taxon>Araneoidea</taxon>
        <taxon>Araneidae</taxon>
        <taxon>Caerostris</taxon>
    </lineage>
</organism>
<dbReference type="EMBL" id="BPLR01016433">
    <property type="protein sequence ID" value="GIY83827.1"/>
    <property type="molecule type" value="Genomic_DNA"/>
</dbReference>
<dbReference type="Proteomes" id="UP001054945">
    <property type="component" value="Unassembled WGS sequence"/>
</dbReference>
<reference evidence="2 3" key="1">
    <citation type="submission" date="2021-06" db="EMBL/GenBank/DDBJ databases">
        <title>Caerostris extrusa draft genome.</title>
        <authorList>
            <person name="Kono N."/>
            <person name="Arakawa K."/>
        </authorList>
    </citation>
    <scope>NUCLEOTIDE SEQUENCE [LARGE SCALE GENOMIC DNA]</scope>
</reference>
<feature type="compositionally biased region" description="Basic and acidic residues" evidence="1">
    <location>
        <begin position="63"/>
        <end position="74"/>
    </location>
</feature>
<gene>
    <name evidence="2" type="ORF">CEXT_561631</name>
</gene>
<comment type="caution">
    <text evidence="2">The sequence shown here is derived from an EMBL/GenBank/DDBJ whole genome shotgun (WGS) entry which is preliminary data.</text>
</comment>
<keyword evidence="3" id="KW-1185">Reference proteome</keyword>
<feature type="compositionally biased region" description="Basic residues" evidence="1">
    <location>
        <begin position="85"/>
        <end position="100"/>
    </location>
</feature>
<evidence type="ECO:0000256" key="1">
    <source>
        <dbReference type="SAM" id="MobiDB-lite"/>
    </source>
</evidence>
<dbReference type="AlphaFoldDB" id="A0AAV4WLY6"/>
<evidence type="ECO:0008006" key="4">
    <source>
        <dbReference type="Google" id="ProtNLM"/>
    </source>
</evidence>
<feature type="region of interest" description="Disordered" evidence="1">
    <location>
        <begin position="54"/>
        <end position="100"/>
    </location>
</feature>
<evidence type="ECO:0000313" key="3">
    <source>
        <dbReference type="Proteomes" id="UP001054945"/>
    </source>
</evidence>
<name>A0AAV4WLY6_CAEEX</name>
<accession>A0AAV4WLY6</accession>
<proteinExistence type="predicted"/>
<sequence length="100" mass="11741">MLFFFSLSVWRCESRRSLFCFERDVALQGLSGNPRFFSPYPPWPWRHQTSVLGSRRATLRSSQEIKKSSGREETCSPSLKDVALRMRRSNQNKKNSKRNV</sequence>
<protein>
    <recommendedName>
        <fullName evidence="4">Secreted protein</fullName>
    </recommendedName>
</protein>
<evidence type="ECO:0000313" key="2">
    <source>
        <dbReference type="EMBL" id="GIY83827.1"/>
    </source>
</evidence>